<keyword evidence="1" id="KW-0175">Coiled coil</keyword>
<organism evidence="2 3">
    <name type="scientific">Xylaria flabelliformis</name>
    <dbReference type="NCBI Taxonomy" id="2512241"/>
    <lineage>
        <taxon>Eukaryota</taxon>
        <taxon>Fungi</taxon>
        <taxon>Dikarya</taxon>
        <taxon>Ascomycota</taxon>
        <taxon>Pezizomycotina</taxon>
        <taxon>Sordariomycetes</taxon>
        <taxon>Xylariomycetidae</taxon>
        <taxon>Xylariales</taxon>
        <taxon>Xylariaceae</taxon>
        <taxon>Xylaria</taxon>
    </lineage>
</organism>
<dbReference type="AlphaFoldDB" id="A0A553I0I4"/>
<keyword evidence="3" id="KW-1185">Reference proteome</keyword>
<dbReference type="Proteomes" id="UP000319160">
    <property type="component" value="Unassembled WGS sequence"/>
</dbReference>
<evidence type="ECO:0000313" key="3">
    <source>
        <dbReference type="Proteomes" id="UP000319160"/>
    </source>
</evidence>
<accession>A0A553I0I4</accession>
<dbReference type="EMBL" id="VFLP01000027">
    <property type="protein sequence ID" value="TRX93718.1"/>
    <property type="molecule type" value="Genomic_DNA"/>
</dbReference>
<gene>
    <name evidence="2" type="ORF">FHL15_005394</name>
</gene>
<reference evidence="3" key="1">
    <citation type="submission" date="2019-06" db="EMBL/GenBank/DDBJ databases">
        <title>Draft genome sequence of the griseofulvin-producing fungus Xylaria cubensis strain G536.</title>
        <authorList>
            <person name="Mead M.E."/>
            <person name="Raja H.A."/>
            <person name="Steenwyk J.L."/>
            <person name="Knowles S.L."/>
            <person name="Oberlies N.H."/>
            <person name="Rokas A."/>
        </authorList>
    </citation>
    <scope>NUCLEOTIDE SEQUENCE [LARGE SCALE GENOMIC DNA]</scope>
    <source>
        <strain evidence="3">G536</strain>
    </source>
</reference>
<dbReference type="OrthoDB" id="4744466at2759"/>
<proteinExistence type="predicted"/>
<protein>
    <submittedName>
        <fullName evidence="2">Uncharacterized protein</fullName>
    </submittedName>
</protein>
<evidence type="ECO:0000313" key="2">
    <source>
        <dbReference type="EMBL" id="TRX93718.1"/>
    </source>
</evidence>
<feature type="coiled-coil region" evidence="1">
    <location>
        <begin position="211"/>
        <end position="238"/>
    </location>
</feature>
<evidence type="ECO:0000256" key="1">
    <source>
        <dbReference type="SAM" id="Coils"/>
    </source>
</evidence>
<sequence>MEVPVNNVASVLRSGESPQTHRIKLDPVAFARLRSLVQVGEGLPDSIGSFRNQYWTKSIDKSFAGDPSLFDAIGYRFAEIHNNCHHFKFSLDWELSNLGQWRDNPPPFPEGWMLTAIGATITLLADQANDFVISTSQVFKLMKSNADNINLIEIANKIIGSSEPYIKGLKHVQWRCERIYPEVATFKVKAKQDMDGCLQLRSRWNSSMPSDQELDRRIKEFQETCAQLERAAEQKANEAQAREIAADTVFKPQPGYTMFKVPGVSWAALLVEHASAPMREHLKRDAERLRREYDELVESDGTELNDMKTARANLQLLITTLTTICDSASEVQVSCKQLENIERLVGELVDIVQYGGELGGLLEDFEIDEQLEDCRSEWEELQYAGKRLSELVNYHTL</sequence>
<name>A0A553I0I4_9PEZI</name>
<comment type="caution">
    <text evidence="2">The sequence shown here is derived from an EMBL/GenBank/DDBJ whole genome shotgun (WGS) entry which is preliminary data.</text>
</comment>